<protein>
    <submittedName>
        <fullName evidence="2">Uncharacterized protein</fullName>
    </submittedName>
</protein>
<dbReference type="Proteomes" id="UP001338125">
    <property type="component" value="Unassembled WGS sequence"/>
</dbReference>
<feature type="region of interest" description="Disordered" evidence="1">
    <location>
        <begin position="1"/>
        <end position="136"/>
    </location>
</feature>
<evidence type="ECO:0000313" key="3">
    <source>
        <dbReference type="Proteomes" id="UP001338125"/>
    </source>
</evidence>
<feature type="compositionally biased region" description="Basic and acidic residues" evidence="1">
    <location>
        <begin position="286"/>
        <end position="295"/>
    </location>
</feature>
<comment type="caution">
    <text evidence="2">The sequence shown here is derived from an EMBL/GenBank/DDBJ whole genome shotgun (WGS) entry which is preliminary data.</text>
</comment>
<feature type="compositionally biased region" description="Basic and acidic residues" evidence="1">
    <location>
        <begin position="397"/>
        <end position="429"/>
    </location>
</feature>
<dbReference type="EMBL" id="JAVFKD010000001">
    <property type="protein sequence ID" value="KAK5998942.1"/>
    <property type="molecule type" value="Genomic_DNA"/>
</dbReference>
<evidence type="ECO:0000313" key="2">
    <source>
        <dbReference type="EMBL" id="KAK5998942.1"/>
    </source>
</evidence>
<feature type="compositionally biased region" description="Basic and acidic residues" evidence="1">
    <location>
        <begin position="118"/>
        <end position="129"/>
    </location>
</feature>
<feature type="compositionally biased region" description="Polar residues" evidence="1">
    <location>
        <begin position="362"/>
        <end position="386"/>
    </location>
</feature>
<proteinExistence type="predicted"/>
<evidence type="ECO:0000256" key="1">
    <source>
        <dbReference type="SAM" id="MobiDB-lite"/>
    </source>
</evidence>
<gene>
    <name evidence="2" type="ORF">PT974_01326</name>
</gene>
<accession>A0ABR0T4A9</accession>
<keyword evidence="3" id="KW-1185">Reference proteome</keyword>
<feature type="compositionally biased region" description="Pro residues" evidence="1">
    <location>
        <begin position="168"/>
        <end position="177"/>
    </location>
</feature>
<feature type="compositionally biased region" description="Polar residues" evidence="1">
    <location>
        <begin position="63"/>
        <end position="85"/>
    </location>
</feature>
<sequence length="438" mass="47416">MIQESRQHNSPSPQSNTSSNKTRRSRASAGTPQPESQDEKRPARPPSPKSRNASRSRIRGRSDSTASQHENLATATQNQDQTPSRPASRAKARDQARSALSVPDRLSSSQSRVRSRSRRGEEKAPHREQQTIPIVASPSLLSANFYRDISTPVAMDYYLRPFSRAGQQPPPPMPMPMPQNVTNNEASVVATRNDRVANRDGQSWSMASSVGHGTPLNGSRPASRGRTAQVIRDRDAERASSADSTRNGRLHTRIGRRQSQDTGVSGGRHSSRKGSESGRRPSRSGKNNDEFERVEVINCPECPVHGRHSASGGESSRASPATNPGSTSSPKSRPMHRPEVSSGEGSASRGSSASGTTKRSHTTNGSTLSGRTDQMNYRQNTTTGGESNIDAAIPRSVPRDEAETELRRNEDSESLGRRCAGKENIESVERTPTTSTAA</sequence>
<reference evidence="2 3" key="1">
    <citation type="submission" date="2024-01" db="EMBL/GenBank/DDBJ databases">
        <title>Complete genome of Cladobotryum mycophilum ATHUM6906.</title>
        <authorList>
            <person name="Christinaki A.C."/>
            <person name="Myridakis A.I."/>
            <person name="Kouvelis V.N."/>
        </authorList>
    </citation>
    <scope>NUCLEOTIDE SEQUENCE [LARGE SCALE GENOMIC DNA]</scope>
    <source>
        <strain evidence="2 3">ATHUM6906</strain>
    </source>
</reference>
<feature type="compositionally biased region" description="Low complexity" evidence="1">
    <location>
        <begin position="341"/>
        <end position="357"/>
    </location>
</feature>
<feature type="compositionally biased region" description="Polar residues" evidence="1">
    <location>
        <begin position="312"/>
        <end position="331"/>
    </location>
</feature>
<feature type="compositionally biased region" description="Low complexity" evidence="1">
    <location>
        <begin position="9"/>
        <end position="20"/>
    </location>
</feature>
<feature type="region of interest" description="Disordered" evidence="1">
    <location>
        <begin position="164"/>
        <end position="438"/>
    </location>
</feature>
<name>A0ABR0T4A9_9HYPO</name>
<feature type="compositionally biased region" description="Basic and acidic residues" evidence="1">
    <location>
        <begin position="231"/>
        <end position="240"/>
    </location>
</feature>
<organism evidence="2 3">
    <name type="scientific">Cladobotryum mycophilum</name>
    <dbReference type="NCBI Taxonomy" id="491253"/>
    <lineage>
        <taxon>Eukaryota</taxon>
        <taxon>Fungi</taxon>
        <taxon>Dikarya</taxon>
        <taxon>Ascomycota</taxon>
        <taxon>Pezizomycotina</taxon>
        <taxon>Sordariomycetes</taxon>
        <taxon>Hypocreomycetidae</taxon>
        <taxon>Hypocreales</taxon>
        <taxon>Hypocreaceae</taxon>
        <taxon>Cladobotryum</taxon>
    </lineage>
</organism>